<sequence>MNFRQLEAFRSVMISGSTVRAAELLQVTQPAVSRTIAELEASLGFALFDRVRGRLVPTPEGQLFFREVNESYKGLDRLRSAAASIREYGSGLLRVASLSVLGPTLVARAIQHFRTEHPKIRILLQVTSSAQVRNLVADGQIDVGLAADEIDQSGVDTQTFLSVAGVIAMAPDHPLTRKEVVTPADLVAWPLIGLSPEDRARHRLDAALREAGHRADYILETPSSATICALALSGDAVGFVNPISAEGYSERGLVLRPFAPKVTFRSLLVFRPDTQRAGLVRDFTAILFRLRNQMQLPR</sequence>
<comment type="similarity">
    <text evidence="1">Belongs to the LysR transcriptional regulatory family.</text>
</comment>
<dbReference type="PROSITE" id="PS50931">
    <property type="entry name" value="HTH_LYSR"/>
    <property type="match status" value="1"/>
</dbReference>
<evidence type="ECO:0000313" key="6">
    <source>
        <dbReference type="EMBL" id="PVE45770.1"/>
    </source>
</evidence>
<dbReference type="Gene3D" id="3.40.190.290">
    <property type="match status" value="1"/>
</dbReference>
<dbReference type="Pfam" id="PF00126">
    <property type="entry name" value="HTH_1"/>
    <property type="match status" value="1"/>
</dbReference>
<evidence type="ECO:0000313" key="7">
    <source>
        <dbReference type="Proteomes" id="UP000244810"/>
    </source>
</evidence>
<gene>
    <name evidence="6" type="ORF">DDE23_19900</name>
</gene>
<dbReference type="InterPro" id="IPR005119">
    <property type="entry name" value="LysR_subst-bd"/>
</dbReference>
<dbReference type="SUPFAM" id="SSF46785">
    <property type="entry name" value="Winged helix' DNA-binding domain"/>
    <property type="match status" value="1"/>
</dbReference>
<dbReference type="InterPro" id="IPR036390">
    <property type="entry name" value="WH_DNA-bd_sf"/>
</dbReference>
<feature type="domain" description="HTH lysR-type" evidence="5">
    <location>
        <begin position="1"/>
        <end position="58"/>
    </location>
</feature>
<keyword evidence="4" id="KW-0804">Transcription</keyword>
<keyword evidence="3" id="KW-0238">DNA-binding</keyword>
<evidence type="ECO:0000256" key="1">
    <source>
        <dbReference type="ARBA" id="ARBA00009437"/>
    </source>
</evidence>
<dbReference type="InterPro" id="IPR000847">
    <property type="entry name" value="LysR_HTH_N"/>
</dbReference>
<dbReference type="InterPro" id="IPR036388">
    <property type="entry name" value="WH-like_DNA-bd_sf"/>
</dbReference>
<evidence type="ECO:0000256" key="3">
    <source>
        <dbReference type="ARBA" id="ARBA00023125"/>
    </source>
</evidence>
<dbReference type="PRINTS" id="PR00039">
    <property type="entry name" value="HTHLYSR"/>
</dbReference>
<dbReference type="PANTHER" id="PTHR30427">
    <property type="entry name" value="TRANSCRIPTIONAL ACTIVATOR PROTEIN LYSR"/>
    <property type="match status" value="1"/>
</dbReference>
<dbReference type="PANTHER" id="PTHR30427:SF1">
    <property type="entry name" value="TRANSCRIPTIONAL ACTIVATOR PROTEIN LYSR"/>
    <property type="match status" value="1"/>
</dbReference>
<dbReference type="Pfam" id="PF03466">
    <property type="entry name" value="LysR_substrate"/>
    <property type="match status" value="1"/>
</dbReference>
<evidence type="ECO:0000256" key="2">
    <source>
        <dbReference type="ARBA" id="ARBA00023015"/>
    </source>
</evidence>
<accession>A0A2T7UM40</accession>
<dbReference type="Proteomes" id="UP000244810">
    <property type="component" value="Unassembled WGS sequence"/>
</dbReference>
<evidence type="ECO:0000256" key="4">
    <source>
        <dbReference type="ARBA" id="ARBA00023163"/>
    </source>
</evidence>
<dbReference type="AlphaFoldDB" id="A0A2T7UM40"/>
<keyword evidence="7" id="KW-1185">Reference proteome</keyword>
<keyword evidence="2" id="KW-0805">Transcription regulation</keyword>
<dbReference type="EMBL" id="QDDR01000012">
    <property type="protein sequence ID" value="PVE45770.1"/>
    <property type="molecule type" value="Genomic_DNA"/>
</dbReference>
<protein>
    <submittedName>
        <fullName evidence="6">LysR family transcriptional regulator</fullName>
    </submittedName>
</protein>
<dbReference type="Gene3D" id="1.10.10.10">
    <property type="entry name" value="Winged helix-like DNA-binding domain superfamily/Winged helix DNA-binding domain"/>
    <property type="match status" value="1"/>
</dbReference>
<comment type="caution">
    <text evidence="6">The sequence shown here is derived from an EMBL/GenBank/DDBJ whole genome shotgun (WGS) entry which is preliminary data.</text>
</comment>
<dbReference type="OrthoDB" id="7260751at2"/>
<reference evidence="6 7" key="1">
    <citation type="journal article" date="2011" name="Syst. Appl. Microbiol.">
        <title>Defluviimonas denitrificans gen. nov., sp. nov., and Pararhodobacter aggregans gen. nov., sp. nov., non-phototrophic Rhodobacteraceae from the biofilter of a marine aquaculture.</title>
        <authorList>
            <person name="Foesel B.U."/>
            <person name="Drake H.L."/>
            <person name="Schramm A."/>
        </authorList>
    </citation>
    <scope>NUCLEOTIDE SEQUENCE [LARGE SCALE GENOMIC DNA]</scope>
    <source>
        <strain evidence="6 7">D1-19</strain>
    </source>
</reference>
<name>A0A2T7UM40_9RHOB</name>
<dbReference type="GO" id="GO:0003700">
    <property type="term" value="F:DNA-binding transcription factor activity"/>
    <property type="evidence" value="ECO:0007669"/>
    <property type="project" value="InterPro"/>
</dbReference>
<dbReference type="RefSeq" id="WP_107754253.1">
    <property type="nucleotide sequence ID" value="NZ_QBKF01000012.1"/>
</dbReference>
<dbReference type="GO" id="GO:0043565">
    <property type="term" value="F:sequence-specific DNA binding"/>
    <property type="evidence" value="ECO:0007669"/>
    <property type="project" value="TreeGrafter"/>
</dbReference>
<proteinExistence type="inferred from homology"/>
<evidence type="ECO:0000259" key="5">
    <source>
        <dbReference type="PROSITE" id="PS50931"/>
    </source>
</evidence>
<organism evidence="6 7">
    <name type="scientific">Pararhodobacter aggregans</name>
    <dbReference type="NCBI Taxonomy" id="404875"/>
    <lineage>
        <taxon>Bacteria</taxon>
        <taxon>Pseudomonadati</taxon>
        <taxon>Pseudomonadota</taxon>
        <taxon>Alphaproteobacteria</taxon>
        <taxon>Rhodobacterales</taxon>
        <taxon>Paracoccaceae</taxon>
        <taxon>Pararhodobacter</taxon>
    </lineage>
</organism>
<dbReference type="SUPFAM" id="SSF53850">
    <property type="entry name" value="Periplasmic binding protein-like II"/>
    <property type="match status" value="1"/>
</dbReference>
<dbReference type="GO" id="GO:0010628">
    <property type="term" value="P:positive regulation of gene expression"/>
    <property type="evidence" value="ECO:0007669"/>
    <property type="project" value="TreeGrafter"/>
</dbReference>